<evidence type="ECO:0000313" key="3">
    <source>
        <dbReference type="Proteomes" id="UP000039046"/>
    </source>
</evidence>
<keyword evidence="3" id="KW-1185">Reference proteome</keyword>
<feature type="signal peptide" evidence="1">
    <location>
        <begin position="1"/>
        <end position="20"/>
    </location>
</feature>
<dbReference type="Proteomes" id="UP000039046">
    <property type="component" value="Unassembled WGS sequence"/>
</dbReference>
<proteinExistence type="predicted"/>
<sequence>MVQIIASVIVALAAAAQVQAAALGAPDICKPASKTDRANTYNYADETSLCQSNHHCDNACVSFVEPGPTGCSPDWDQTSHDDLKRAVFYQVAKDGQFHSTHEGRWTVAFYVFTSAFPNHDVAGEFGNGIDRLANGKIPHTAYFNSIITGQFYGISAAYGC</sequence>
<accession>A0A0A1TQM0</accession>
<reference evidence="2 3" key="1">
    <citation type="journal article" date="2015" name="Genome Announc.">
        <title>Draft Genome Sequence and Gene Annotation of the Entomopathogenic Fungus Verticillium hemipterigenum.</title>
        <authorList>
            <person name="Horn F."/>
            <person name="Habel A."/>
            <person name="Scharf D.H."/>
            <person name="Dworschak J."/>
            <person name="Brakhage A.A."/>
            <person name="Guthke R."/>
            <person name="Hertweck C."/>
            <person name="Linde J."/>
        </authorList>
    </citation>
    <scope>NUCLEOTIDE SEQUENCE [LARGE SCALE GENOMIC DNA]</scope>
</reference>
<dbReference type="AlphaFoldDB" id="A0A0A1TQM0"/>
<gene>
    <name evidence="2" type="ORF">VHEMI08954</name>
</gene>
<feature type="chain" id="PRO_5001990450" description="Ecp2 effector protein domain-containing protein" evidence="1">
    <location>
        <begin position="21"/>
        <end position="160"/>
    </location>
</feature>
<evidence type="ECO:0008006" key="4">
    <source>
        <dbReference type="Google" id="ProtNLM"/>
    </source>
</evidence>
<dbReference type="HOGENOM" id="CLU_1653377_0_0_1"/>
<dbReference type="EMBL" id="CDHN01000005">
    <property type="protein sequence ID" value="CEJ93362.1"/>
    <property type="molecule type" value="Genomic_DNA"/>
</dbReference>
<evidence type="ECO:0000256" key="1">
    <source>
        <dbReference type="SAM" id="SignalP"/>
    </source>
</evidence>
<keyword evidence="1" id="KW-0732">Signal</keyword>
<name>A0A0A1TQM0_9HYPO</name>
<protein>
    <recommendedName>
        <fullName evidence="4">Ecp2 effector protein domain-containing protein</fullName>
    </recommendedName>
</protein>
<evidence type="ECO:0000313" key="2">
    <source>
        <dbReference type="EMBL" id="CEJ93362.1"/>
    </source>
</evidence>
<organism evidence="2 3">
    <name type="scientific">[Torrubiella] hemipterigena</name>
    <dbReference type="NCBI Taxonomy" id="1531966"/>
    <lineage>
        <taxon>Eukaryota</taxon>
        <taxon>Fungi</taxon>
        <taxon>Dikarya</taxon>
        <taxon>Ascomycota</taxon>
        <taxon>Pezizomycotina</taxon>
        <taxon>Sordariomycetes</taxon>
        <taxon>Hypocreomycetidae</taxon>
        <taxon>Hypocreales</taxon>
        <taxon>Clavicipitaceae</taxon>
        <taxon>Clavicipitaceae incertae sedis</taxon>
        <taxon>'Torrubiella' clade</taxon>
    </lineage>
</organism>